<evidence type="ECO:0000313" key="2">
    <source>
        <dbReference type="Proteomes" id="UP000003344"/>
    </source>
</evidence>
<sequence>MGYAHENMKGRLKPVRRLSDDLHFSKNNPWAKPTLRLTVFKTPVAWRSHGFPPSRE</sequence>
<dbReference type="EMBL" id="ACDX02000008">
    <property type="protein sequence ID" value="EFC88402.1"/>
    <property type="molecule type" value="Genomic_DNA"/>
</dbReference>
<protein>
    <submittedName>
        <fullName evidence="1">Uncharacterized protein</fullName>
    </submittedName>
</protein>
<name>D2ZWS6_NEIM2</name>
<dbReference type="AlphaFoldDB" id="D2ZWS6"/>
<dbReference type="Proteomes" id="UP000003344">
    <property type="component" value="Unassembled WGS sequence"/>
</dbReference>
<organism evidence="1 2">
    <name type="scientific">Neisseria mucosa (strain ATCC 25996 / DSM 4631 / NCTC 10774 / M26)</name>
    <dbReference type="NCBI Taxonomy" id="546266"/>
    <lineage>
        <taxon>Bacteria</taxon>
        <taxon>Pseudomonadati</taxon>
        <taxon>Pseudomonadota</taxon>
        <taxon>Betaproteobacteria</taxon>
        <taxon>Neisseriales</taxon>
        <taxon>Neisseriaceae</taxon>
        <taxon>Neisseria</taxon>
    </lineage>
</organism>
<dbReference type="STRING" id="546266.NEIMUCOT_05074"/>
<gene>
    <name evidence="1" type="ORF">NEIMUCOT_05074</name>
</gene>
<evidence type="ECO:0000313" key="1">
    <source>
        <dbReference type="EMBL" id="EFC88402.1"/>
    </source>
</evidence>
<comment type="caution">
    <text evidence="1">The sequence shown here is derived from an EMBL/GenBank/DDBJ whole genome shotgun (WGS) entry which is preliminary data.</text>
</comment>
<proteinExistence type="predicted"/>
<reference evidence="1 2" key="1">
    <citation type="submission" date="2009-10" db="EMBL/GenBank/DDBJ databases">
        <authorList>
            <person name="Weinstock G."/>
            <person name="Sodergren E."/>
            <person name="Clifton S."/>
            <person name="Fulton L."/>
            <person name="Fulton B."/>
            <person name="Courtney L."/>
            <person name="Fronick C."/>
            <person name="Harrison M."/>
            <person name="Strong C."/>
            <person name="Farmer C."/>
            <person name="Delahaunty K."/>
            <person name="Markovic C."/>
            <person name="Hall O."/>
            <person name="Minx P."/>
            <person name="Tomlinson C."/>
            <person name="Mitreva M."/>
            <person name="Nelson J."/>
            <person name="Hou S."/>
            <person name="Wollam A."/>
            <person name="Pepin K.H."/>
            <person name="Johnson M."/>
            <person name="Bhonagiri V."/>
            <person name="Nash W.E."/>
            <person name="Warren W."/>
            <person name="Chinwalla A."/>
            <person name="Mardis E.R."/>
            <person name="Wilson R.K."/>
        </authorList>
    </citation>
    <scope>NUCLEOTIDE SEQUENCE [LARGE SCALE GENOMIC DNA]</scope>
    <source>
        <strain evidence="2">ATCC 25996 / DSM 4631 / NCTC 10774 / M26</strain>
    </source>
</reference>
<accession>D2ZWS6</accession>